<protein>
    <submittedName>
        <fullName evidence="2">DUF4169 family protein</fullName>
    </submittedName>
</protein>
<organism evidence="2 3">
    <name type="scientific">Phaeospirillum tilakii</name>
    <dbReference type="NCBI Taxonomy" id="741673"/>
    <lineage>
        <taxon>Bacteria</taxon>
        <taxon>Pseudomonadati</taxon>
        <taxon>Pseudomonadota</taxon>
        <taxon>Alphaproteobacteria</taxon>
        <taxon>Rhodospirillales</taxon>
        <taxon>Rhodospirillaceae</taxon>
        <taxon>Phaeospirillum</taxon>
    </lineage>
</organism>
<name>A0ABW5C9X0_9PROT</name>
<dbReference type="Proteomes" id="UP001597296">
    <property type="component" value="Unassembled WGS sequence"/>
</dbReference>
<evidence type="ECO:0000313" key="3">
    <source>
        <dbReference type="Proteomes" id="UP001597296"/>
    </source>
</evidence>
<feature type="region of interest" description="Disordered" evidence="1">
    <location>
        <begin position="1"/>
        <end position="60"/>
    </location>
</feature>
<reference evidence="3" key="1">
    <citation type="journal article" date="2019" name="Int. J. Syst. Evol. Microbiol.">
        <title>The Global Catalogue of Microorganisms (GCM) 10K type strain sequencing project: providing services to taxonomists for standard genome sequencing and annotation.</title>
        <authorList>
            <consortium name="The Broad Institute Genomics Platform"/>
            <consortium name="The Broad Institute Genome Sequencing Center for Infectious Disease"/>
            <person name="Wu L."/>
            <person name="Ma J."/>
        </authorList>
    </citation>
    <scope>NUCLEOTIDE SEQUENCE [LARGE SCALE GENOMIC DNA]</scope>
    <source>
        <strain evidence="3">KCTC 15012</strain>
    </source>
</reference>
<sequence length="60" mass="6891">MGEIINLNRARKAKARTEREAQAAANRRAFGRTRAEREADAAERRRQAAELDARRLEPDE</sequence>
<dbReference type="EMBL" id="JBHUIY010000011">
    <property type="protein sequence ID" value="MFD2233602.1"/>
    <property type="molecule type" value="Genomic_DNA"/>
</dbReference>
<evidence type="ECO:0000313" key="2">
    <source>
        <dbReference type="EMBL" id="MFD2233602.1"/>
    </source>
</evidence>
<gene>
    <name evidence="2" type="ORF">ACFSNB_07275</name>
</gene>
<dbReference type="Pfam" id="PF13770">
    <property type="entry name" value="DUF4169"/>
    <property type="match status" value="1"/>
</dbReference>
<evidence type="ECO:0000256" key="1">
    <source>
        <dbReference type="SAM" id="MobiDB-lite"/>
    </source>
</evidence>
<dbReference type="InterPro" id="IPR025227">
    <property type="entry name" value="DUF4169"/>
</dbReference>
<dbReference type="RefSeq" id="WP_377315415.1">
    <property type="nucleotide sequence ID" value="NZ_JBHUIY010000011.1"/>
</dbReference>
<proteinExistence type="predicted"/>
<feature type="compositionally biased region" description="Basic and acidic residues" evidence="1">
    <location>
        <begin position="33"/>
        <end position="60"/>
    </location>
</feature>
<comment type="caution">
    <text evidence="2">The sequence shown here is derived from an EMBL/GenBank/DDBJ whole genome shotgun (WGS) entry which is preliminary data.</text>
</comment>
<accession>A0ABW5C9X0</accession>
<keyword evidence="3" id="KW-1185">Reference proteome</keyword>